<comment type="catalytic activity">
    <reaction evidence="6">
        <text>3-phenylpyruvate = enol-phenylpyruvate</text>
        <dbReference type="Rhea" id="RHEA:17097"/>
        <dbReference type="ChEBI" id="CHEBI:16815"/>
        <dbReference type="ChEBI" id="CHEBI:18005"/>
        <dbReference type="EC" id="5.3.2.1"/>
    </reaction>
</comment>
<keyword evidence="4" id="KW-0964">Secreted</keyword>
<dbReference type="PANTHER" id="PTHR11954">
    <property type="entry name" value="D-DOPACHROME DECARBOXYLASE"/>
    <property type="match status" value="1"/>
</dbReference>
<evidence type="ECO:0000256" key="11">
    <source>
        <dbReference type="ARBA" id="ARBA00041912"/>
    </source>
</evidence>
<dbReference type="EC" id="5.3.2.1" evidence="9"/>
<dbReference type="SUPFAM" id="SSF55331">
    <property type="entry name" value="Tautomerase/MIF"/>
    <property type="match status" value="1"/>
</dbReference>
<dbReference type="GO" id="GO:0005576">
    <property type="term" value="C:extracellular region"/>
    <property type="evidence" value="ECO:0007669"/>
    <property type="project" value="UniProtKB-SubCell"/>
</dbReference>
<sequence>MPFIELTTNIELSAEKKKQLVLDLTQAAADILNKPYALFNVCVRSGETFAYGGSFEPCFQLQVTALNIFNPQDNIKFAAGFSKFLEDRLQLSTSRGYINFYNPTDPNTGFKGTTMAEVRKMT</sequence>
<keyword evidence="3" id="KW-0202">Cytokine</keyword>
<evidence type="ECO:0000256" key="10">
    <source>
        <dbReference type="ARBA" id="ARBA00041631"/>
    </source>
</evidence>
<comment type="caution">
    <text evidence="13">The sequence shown here is derived from an EMBL/GenBank/DDBJ whole genome shotgun (WGS) entry which is preliminary data.</text>
</comment>
<keyword evidence="5" id="KW-0413">Isomerase</keyword>
<dbReference type="STRING" id="1081102.A0A167T4F1"/>
<evidence type="ECO:0000256" key="5">
    <source>
        <dbReference type="ARBA" id="ARBA00023235"/>
    </source>
</evidence>
<proteinExistence type="inferred from homology"/>
<dbReference type="Proteomes" id="UP000076874">
    <property type="component" value="Unassembled WGS sequence"/>
</dbReference>
<evidence type="ECO:0000313" key="14">
    <source>
        <dbReference type="Proteomes" id="UP000076874"/>
    </source>
</evidence>
<gene>
    <name evidence="13" type="ORF">SPI_05348</name>
</gene>
<dbReference type="PANTHER" id="PTHR11954:SF6">
    <property type="entry name" value="MACROPHAGE MIGRATION INHIBITORY FACTOR"/>
    <property type="match status" value="1"/>
</dbReference>
<evidence type="ECO:0000256" key="9">
    <source>
        <dbReference type="ARBA" id="ARBA00039086"/>
    </source>
</evidence>
<dbReference type="InterPro" id="IPR014347">
    <property type="entry name" value="Tautomerase/MIF_sf"/>
</dbReference>
<name>A0A167T4F1_9HYPO</name>
<evidence type="ECO:0000256" key="8">
    <source>
        <dbReference type="ARBA" id="ARBA00038932"/>
    </source>
</evidence>
<dbReference type="OrthoDB" id="255819at2759"/>
<evidence type="ECO:0000256" key="3">
    <source>
        <dbReference type="ARBA" id="ARBA00022514"/>
    </source>
</evidence>
<comment type="similarity">
    <text evidence="2">Belongs to the MIF family.</text>
</comment>
<evidence type="ECO:0000256" key="6">
    <source>
        <dbReference type="ARBA" id="ARBA00036735"/>
    </source>
</evidence>
<comment type="catalytic activity">
    <reaction evidence="7">
        <text>L-dopachrome = 5,6-dihydroxyindole-2-carboxylate</text>
        <dbReference type="Rhea" id="RHEA:13041"/>
        <dbReference type="ChEBI" id="CHEBI:16875"/>
        <dbReference type="ChEBI" id="CHEBI:57509"/>
        <dbReference type="EC" id="5.3.3.12"/>
    </reaction>
</comment>
<evidence type="ECO:0000256" key="1">
    <source>
        <dbReference type="ARBA" id="ARBA00004613"/>
    </source>
</evidence>
<dbReference type="Pfam" id="PF01187">
    <property type="entry name" value="MIF"/>
    <property type="match status" value="1"/>
</dbReference>
<dbReference type="GO" id="GO:0050178">
    <property type="term" value="F:phenylpyruvate tautomerase activity"/>
    <property type="evidence" value="ECO:0007669"/>
    <property type="project" value="UniProtKB-EC"/>
</dbReference>
<evidence type="ECO:0000256" key="7">
    <source>
        <dbReference type="ARBA" id="ARBA00036823"/>
    </source>
</evidence>
<protein>
    <recommendedName>
        <fullName evidence="12">L-dopachrome isomerase</fullName>
        <ecNumber evidence="9">5.3.2.1</ecNumber>
        <ecNumber evidence="8">5.3.3.12</ecNumber>
    </recommendedName>
    <alternativeName>
        <fullName evidence="10">L-dopachrome tautomerase</fullName>
    </alternativeName>
    <alternativeName>
        <fullName evidence="11">Phenylpyruvate tautomerase</fullName>
    </alternativeName>
</protein>
<comment type="subcellular location">
    <subcellularLocation>
        <location evidence="1">Secreted</location>
    </subcellularLocation>
</comment>
<dbReference type="GO" id="GO:0004167">
    <property type="term" value="F:dopachrome isomerase activity"/>
    <property type="evidence" value="ECO:0007669"/>
    <property type="project" value="UniProtKB-EC"/>
</dbReference>
<evidence type="ECO:0000256" key="4">
    <source>
        <dbReference type="ARBA" id="ARBA00022525"/>
    </source>
</evidence>
<keyword evidence="14" id="KW-1185">Reference proteome</keyword>
<dbReference type="EMBL" id="AZHD01000009">
    <property type="protein sequence ID" value="OAA60224.1"/>
    <property type="molecule type" value="Genomic_DNA"/>
</dbReference>
<accession>A0A167T4F1</accession>
<evidence type="ECO:0000313" key="13">
    <source>
        <dbReference type="EMBL" id="OAA60224.1"/>
    </source>
</evidence>
<reference evidence="13 14" key="1">
    <citation type="journal article" date="2016" name="Genome Biol. Evol.">
        <title>Divergent and convergent evolution of fungal pathogenicity.</title>
        <authorList>
            <person name="Shang Y."/>
            <person name="Xiao G."/>
            <person name="Zheng P."/>
            <person name="Cen K."/>
            <person name="Zhan S."/>
            <person name="Wang C."/>
        </authorList>
    </citation>
    <scope>NUCLEOTIDE SEQUENCE [LARGE SCALE GENOMIC DNA]</scope>
    <source>
        <strain evidence="13 14">RCEF 264</strain>
    </source>
</reference>
<dbReference type="EC" id="5.3.3.12" evidence="8"/>
<dbReference type="InterPro" id="IPR001398">
    <property type="entry name" value="Macrophage_inhib_fac"/>
</dbReference>
<dbReference type="Gene3D" id="3.30.429.10">
    <property type="entry name" value="Macrophage Migration Inhibitory Factor"/>
    <property type="match status" value="1"/>
</dbReference>
<organism evidence="13 14">
    <name type="scientific">Niveomyces insectorum RCEF 264</name>
    <dbReference type="NCBI Taxonomy" id="1081102"/>
    <lineage>
        <taxon>Eukaryota</taxon>
        <taxon>Fungi</taxon>
        <taxon>Dikarya</taxon>
        <taxon>Ascomycota</taxon>
        <taxon>Pezizomycotina</taxon>
        <taxon>Sordariomycetes</taxon>
        <taxon>Hypocreomycetidae</taxon>
        <taxon>Hypocreales</taxon>
        <taxon>Cordycipitaceae</taxon>
        <taxon>Niveomyces</taxon>
    </lineage>
</organism>
<evidence type="ECO:0000256" key="12">
    <source>
        <dbReference type="ARBA" id="ARBA00042730"/>
    </source>
</evidence>
<dbReference type="AlphaFoldDB" id="A0A167T4F1"/>
<evidence type="ECO:0000256" key="2">
    <source>
        <dbReference type="ARBA" id="ARBA00005851"/>
    </source>
</evidence>